<feature type="region of interest" description="Disordered" evidence="6">
    <location>
        <begin position="324"/>
        <end position="353"/>
    </location>
</feature>
<gene>
    <name evidence="8" type="ORF">HHK36_018685</name>
</gene>
<evidence type="ECO:0000256" key="1">
    <source>
        <dbReference type="ARBA" id="ARBA00004123"/>
    </source>
</evidence>
<evidence type="ECO:0000313" key="9">
    <source>
        <dbReference type="Proteomes" id="UP000655225"/>
    </source>
</evidence>
<evidence type="ECO:0000256" key="3">
    <source>
        <dbReference type="ARBA" id="ARBA00023125"/>
    </source>
</evidence>
<dbReference type="GO" id="GO:0003700">
    <property type="term" value="F:DNA-binding transcription factor activity"/>
    <property type="evidence" value="ECO:0007669"/>
    <property type="project" value="InterPro"/>
</dbReference>
<evidence type="ECO:0000256" key="2">
    <source>
        <dbReference type="ARBA" id="ARBA00023015"/>
    </source>
</evidence>
<dbReference type="SUPFAM" id="SSF118290">
    <property type="entry name" value="WRKY DNA-binding domain"/>
    <property type="match status" value="1"/>
</dbReference>
<evidence type="ECO:0000256" key="6">
    <source>
        <dbReference type="SAM" id="MobiDB-lite"/>
    </source>
</evidence>
<dbReference type="Gene3D" id="2.20.25.80">
    <property type="entry name" value="WRKY domain"/>
    <property type="match status" value="1"/>
</dbReference>
<feature type="domain" description="WRKY" evidence="7">
    <location>
        <begin position="207"/>
        <end position="265"/>
    </location>
</feature>
<dbReference type="GO" id="GO:0005634">
    <property type="term" value="C:nucleus"/>
    <property type="evidence" value="ECO:0007669"/>
    <property type="project" value="UniProtKB-SubCell"/>
</dbReference>
<sequence>MSMEETLSLIIHGCKLVRDLESNLPNLINQPNFLPDTCNEIIKVFTSAVHRLNSHHPPSYDPHMVFGEPPEARLPEIDAGPVVQEWLRSNYGLLQLQLSTDKNPFDDRALPKSMVGNTKPLELGSKIPVTTSGAKVLELGAANMDYVGDPKGSTLSKGGAGEFQAVERSDPGGKSWAQMPRRRKDRLEKRTERVAAPRIGNTEIPPDDGFTWRKYGQKEILGLRFPRCTHKSFYGCGAKKYVQRLDENPDVFEVTYFGDHTCHMSSTAPSLLLPWADIKPDIVVTTQPPLPTSLPPAYRWLSMEFGPTSGKDVNTVVDLHERMPRDFDLSGGGSRSRSRSRSSAAAGPSNVREGKEVLECPVVDLADAMFNSQSSSNSMDTIFPSMDDK</sequence>
<dbReference type="OMA" id="MQIEPDL"/>
<evidence type="ECO:0000256" key="4">
    <source>
        <dbReference type="ARBA" id="ARBA00023163"/>
    </source>
</evidence>
<dbReference type="SMART" id="SM00774">
    <property type="entry name" value="WRKY"/>
    <property type="match status" value="1"/>
</dbReference>
<dbReference type="PROSITE" id="PS50811">
    <property type="entry name" value="WRKY"/>
    <property type="match status" value="1"/>
</dbReference>
<keyword evidence="4" id="KW-0804">Transcription</keyword>
<evidence type="ECO:0000256" key="5">
    <source>
        <dbReference type="ARBA" id="ARBA00023242"/>
    </source>
</evidence>
<comment type="subcellular location">
    <subcellularLocation>
        <location evidence="1">Nucleus</location>
    </subcellularLocation>
</comment>
<dbReference type="GO" id="GO:0043565">
    <property type="term" value="F:sequence-specific DNA binding"/>
    <property type="evidence" value="ECO:0007669"/>
    <property type="project" value="InterPro"/>
</dbReference>
<keyword evidence="5" id="KW-0539">Nucleus</keyword>
<proteinExistence type="predicted"/>
<dbReference type="EMBL" id="JABCRI010000012">
    <property type="protein sequence ID" value="KAF8397047.1"/>
    <property type="molecule type" value="Genomic_DNA"/>
</dbReference>
<dbReference type="OrthoDB" id="684963at2759"/>
<feature type="region of interest" description="Disordered" evidence="6">
    <location>
        <begin position="164"/>
        <end position="190"/>
    </location>
</feature>
<evidence type="ECO:0000259" key="7">
    <source>
        <dbReference type="PROSITE" id="PS50811"/>
    </source>
</evidence>
<evidence type="ECO:0000313" key="8">
    <source>
        <dbReference type="EMBL" id="KAF8397047.1"/>
    </source>
</evidence>
<dbReference type="Pfam" id="PF03106">
    <property type="entry name" value="WRKY"/>
    <property type="match status" value="1"/>
</dbReference>
<dbReference type="AlphaFoldDB" id="A0A834YZA3"/>
<dbReference type="PANTHER" id="PTHR31282">
    <property type="entry name" value="WRKY TRANSCRIPTION FACTOR 21-RELATED"/>
    <property type="match status" value="1"/>
</dbReference>
<dbReference type="InterPro" id="IPR003657">
    <property type="entry name" value="WRKY_dom"/>
</dbReference>
<name>A0A834YZA3_TETSI</name>
<dbReference type="InterPro" id="IPR044810">
    <property type="entry name" value="WRKY_plant"/>
</dbReference>
<comment type="caution">
    <text evidence="8">The sequence shown here is derived from an EMBL/GenBank/DDBJ whole genome shotgun (WGS) entry which is preliminary data.</text>
</comment>
<reference evidence="8 9" key="1">
    <citation type="submission" date="2020-04" db="EMBL/GenBank/DDBJ databases">
        <title>Plant Genome Project.</title>
        <authorList>
            <person name="Zhang R.-G."/>
        </authorList>
    </citation>
    <scope>NUCLEOTIDE SEQUENCE [LARGE SCALE GENOMIC DNA]</scope>
    <source>
        <strain evidence="8">YNK0</strain>
        <tissue evidence="8">Leaf</tissue>
    </source>
</reference>
<keyword evidence="3" id="KW-0238">DNA-binding</keyword>
<accession>A0A834YZA3</accession>
<protein>
    <recommendedName>
        <fullName evidence="7">WRKY domain-containing protein</fullName>
    </recommendedName>
</protein>
<organism evidence="8 9">
    <name type="scientific">Tetracentron sinense</name>
    <name type="common">Spur-leaf</name>
    <dbReference type="NCBI Taxonomy" id="13715"/>
    <lineage>
        <taxon>Eukaryota</taxon>
        <taxon>Viridiplantae</taxon>
        <taxon>Streptophyta</taxon>
        <taxon>Embryophyta</taxon>
        <taxon>Tracheophyta</taxon>
        <taxon>Spermatophyta</taxon>
        <taxon>Magnoliopsida</taxon>
        <taxon>Trochodendrales</taxon>
        <taxon>Trochodendraceae</taxon>
        <taxon>Tetracentron</taxon>
    </lineage>
</organism>
<keyword evidence="2" id="KW-0805">Transcription regulation</keyword>
<dbReference type="InterPro" id="IPR036576">
    <property type="entry name" value="WRKY_dom_sf"/>
</dbReference>
<keyword evidence="9" id="KW-1185">Reference proteome</keyword>
<dbReference type="Proteomes" id="UP000655225">
    <property type="component" value="Unassembled WGS sequence"/>
</dbReference>